<dbReference type="InterPro" id="IPR057251">
    <property type="entry name" value="FP_C"/>
</dbReference>
<sequence length="320" mass="36785">MDKSALQSKNKRENAPADCGLCSQNVKNNEYALQCDECNLWHHAKCLRISLEKFNRLAKMEKWFCSDCTYGIVLNRLTSVESKYTSLATLVKDMEDVKRENAELRNKVDQLCKQIDNIKLVNDRRDQYNLKNNIIIANIPESKDENLLNIVGNIAKVLGVKAEGILASHRLKGQTVNGPNVAPREIIVKLLRHDVKEKLMESFKKKRNGKLLWSEILGTTNKRGHEKKEKKSKDVNIYLKDHLTPFRSFLLRKAKRYLKEKKLAFAWVKRGSIYARKEEKSAAKHILTESDLDILVKTENAEIQNPEGNEDQSPAKDQVD</sequence>
<dbReference type="InterPro" id="IPR013083">
    <property type="entry name" value="Znf_RING/FYVE/PHD"/>
</dbReference>
<dbReference type="Gene3D" id="3.30.70.1820">
    <property type="entry name" value="L1 transposable element, RRM domain"/>
    <property type="match status" value="1"/>
</dbReference>
<dbReference type="Proteomes" id="UP001152759">
    <property type="component" value="Chromosome 1"/>
</dbReference>
<dbReference type="Pfam" id="PF00628">
    <property type="entry name" value="PHD"/>
    <property type="match status" value="1"/>
</dbReference>
<dbReference type="SMART" id="SM00249">
    <property type="entry name" value="PHD"/>
    <property type="match status" value="1"/>
</dbReference>
<keyword evidence="3" id="KW-0862">Zinc</keyword>
<evidence type="ECO:0000259" key="7">
    <source>
        <dbReference type="PROSITE" id="PS50016"/>
    </source>
</evidence>
<dbReference type="PROSITE" id="PS50016">
    <property type="entry name" value="ZF_PHD_2"/>
    <property type="match status" value="1"/>
</dbReference>
<evidence type="ECO:0000313" key="9">
    <source>
        <dbReference type="Proteomes" id="UP001152759"/>
    </source>
</evidence>
<keyword evidence="2 4" id="KW-0863">Zinc-finger</keyword>
<dbReference type="CDD" id="cd15489">
    <property type="entry name" value="PHD_SF"/>
    <property type="match status" value="1"/>
</dbReference>
<evidence type="ECO:0000256" key="1">
    <source>
        <dbReference type="ARBA" id="ARBA00022723"/>
    </source>
</evidence>
<dbReference type="InterPro" id="IPR019787">
    <property type="entry name" value="Znf_PHD-finger"/>
</dbReference>
<keyword evidence="9" id="KW-1185">Reference proteome</keyword>
<proteinExistence type="predicted"/>
<feature type="coiled-coil region" evidence="5">
    <location>
        <begin position="87"/>
        <end position="121"/>
    </location>
</feature>
<organism evidence="8 9">
    <name type="scientific">Bemisia tabaci</name>
    <name type="common">Sweetpotato whitefly</name>
    <name type="synonym">Aleurodes tabaci</name>
    <dbReference type="NCBI Taxonomy" id="7038"/>
    <lineage>
        <taxon>Eukaryota</taxon>
        <taxon>Metazoa</taxon>
        <taxon>Ecdysozoa</taxon>
        <taxon>Arthropoda</taxon>
        <taxon>Hexapoda</taxon>
        <taxon>Insecta</taxon>
        <taxon>Pterygota</taxon>
        <taxon>Neoptera</taxon>
        <taxon>Paraneoptera</taxon>
        <taxon>Hemiptera</taxon>
        <taxon>Sternorrhyncha</taxon>
        <taxon>Aleyrodoidea</taxon>
        <taxon>Aleyrodidae</taxon>
        <taxon>Aleyrodinae</taxon>
        <taxon>Bemisia</taxon>
    </lineage>
</organism>
<dbReference type="Pfam" id="PF25298">
    <property type="entry name" value="Baculo_FP_2nd"/>
    <property type="match status" value="1"/>
</dbReference>
<evidence type="ECO:0000256" key="2">
    <source>
        <dbReference type="ARBA" id="ARBA00022771"/>
    </source>
</evidence>
<evidence type="ECO:0000256" key="4">
    <source>
        <dbReference type="PROSITE-ProRule" id="PRU00146"/>
    </source>
</evidence>
<accession>A0A9P0EVK7</accession>
<name>A0A9P0EVK7_BEMTA</name>
<reference evidence="8" key="1">
    <citation type="submission" date="2021-12" db="EMBL/GenBank/DDBJ databases">
        <authorList>
            <person name="King R."/>
        </authorList>
    </citation>
    <scope>NUCLEOTIDE SEQUENCE</scope>
</reference>
<evidence type="ECO:0000256" key="5">
    <source>
        <dbReference type="SAM" id="Coils"/>
    </source>
</evidence>
<evidence type="ECO:0000256" key="3">
    <source>
        <dbReference type="ARBA" id="ARBA00022833"/>
    </source>
</evidence>
<dbReference type="InterPro" id="IPR001965">
    <property type="entry name" value="Znf_PHD"/>
</dbReference>
<dbReference type="AlphaFoldDB" id="A0A9P0EVK7"/>
<gene>
    <name evidence="8" type="ORF">BEMITA_LOCUS299</name>
</gene>
<evidence type="ECO:0000313" key="8">
    <source>
        <dbReference type="EMBL" id="CAH0380554.1"/>
    </source>
</evidence>
<dbReference type="EMBL" id="OU963862">
    <property type="protein sequence ID" value="CAH0380554.1"/>
    <property type="molecule type" value="Genomic_DNA"/>
</dbReference>
<dbReference type="PROSITE" id="PS01359">
    <property type="entry name" value="ZF_PHD_1"/>
    <property type="match status" value="1"/>
</dbReference>
<feature type="domain" description="PHD-type" evidence="7">
    <location>
        <begin position="16"/>
        <end position="71"/>
    </location>
</feature>
<dbReference type="InterPro" id="IPR019786">
    <property type="entry name" value="Zinc_finger_PHD-type_CS"/>
</dbReference>
<dbReference type="InterPro" id="IPR011011">
    <property type="entry name" value="Znf_FYVE_PHD"/>
</dbReference>
<protein>
    <recommendedName>
        <fullName evidence="7">PHD-type domain-containing protein</fullName>
    </recommendedName>
</protein>
<evidence type="ECO:0000256" key="6">
    <source>
        <dbReference type="SAM" id="MobiDB-lite"/>
    </source>
</evidence>
<feature type="region of interest" description="Disordered" evidence="6">
    <location>
        <begin position="298"/>
        <end position="320"/>
    </location>
</feature>
<dbReference type="GO" id="GO:0008270">
    <property type="term" value="F:zinc ion binding"/>
    <property type="evidence" value="ECO:0007669"/>
    <property type="project" value="UniProtKB-KW"/>
</dbReference>
<keyword evidence="1" id="KW-0479">Metal-binding</keyword>
<dbReference type="Gene3D" id="3.30.40.10">
    <property type="entry name" value="Zinc/RING finger domain, C3HC4 (zinc finger)"/>
    <property type="match status" value="1"/>
</dbReference>
<keyword evidence="5" id="KW-0175">Coiled coil</keyword>
<dbReference type="SUPFAM" id="SSF57903">
    <property type="entry name" value="FYVE/PHD zinc finger"/>
    <property type="match status" value="1"/>
</dbReference>